<evidence type="ECO:0000313" key="4">
    <source>
        <dbReference type="EMBL" id="GAH48526.1"/>
    </source>
</evidence>
<dbReference type="InterPro" id="IPR003661">
    <property type="entry name" value="HisK_dim/P_dom"/>
</dbReference>
<sequence>RGHYERSLINTREQKLYLRYHLTPVCDLDNRVTGVQAIVEDISERKRLERQIRQSQKMEAIGTLAGGIAHDFNNLLTPIIGYAQMSREELPGESPVQENLDEIIKSGNRAKELVKQILAFSRYHEHQPRPLKIQPIVKEALKLLRASVPAHIEIRRKMKHKTGTVMADSTQIFQVVMNLCTNAYQAMKEKGGILEVTLSDVHIGNEDPGFSSLKPGPYLLLTVSDTGHGMSRGVMERIFDPFFTTRGSAEGTGMGLSVAHGIVKSHGGDIKAYSEP</sequence>
<dbReference type="Gene3D" id="3.30.450.20">
    <property type="entry name" value="PAS domain"/>
    <property type="match status" value="1"/>
</dbReference>
<dbReference type="SMART" id="SM00086">
    <property type="entry name" value="PAC"/>
    <property type="match status" value="1"/>
</dbReference>
<dbReference type="InterPro" id="IPR000700">
    <property type="entry name" value="PAS-assoc_C"/>
</dbReference>
<evidence type="ECO:0008006" key="5">
    <source>
        <dbReference type="Google" id="ProtNLM"/>
    </source>
</evidence>
<dbReference type="SUPFAM" id="SSF55785">
    <property type="entry name" value="PYP-like sensor domain (PAS domain)"/>
    <property type="match status" value="1"/>
</dbReference>
<dbReference type="InterPro" id="IPR036890">
    <property type="entry name" value="HATPase_C_sf"/>
</dbReference>
<feature type="non-terminal residue" evidence="4">
    <location>
        <position position="1"/>
    </location>
</feature>
<evidence type="ECO:0000259" key="2">
    <source>
        <dbReference type="PROSITE" id="PS50109"/>
    </source>
</evidence>
<dbReference type="Pfam" id="PF00512">
    <property type="entry name" value="HisKA"/>
    <property type="match status" value="1"/>
</dbReference>
<gene>
    <name evidence="4" type="ORF">S03H2_39363</name>
</gene>
<accession>X1FS92</accession>
<dbReference type="PANTHER" id="PTHR43065">
    <property type="entry name" value="SENSOR HISTIDINE KINASE"/>
    <property type="match status" value="1"/>
</dbReference>
<dbReference type="SUPFAM" id="SSF55874">
    <property type="entry name" value="ATPase domain of HSP90 chaperone/DNA topoisomerase II/histidine kinase"/>
    <property type="match status" value="1"/>
</dbReference>
<dbReference type="InterPro" id="IPR003594">
    <property type="entry name" value="HATPase_dom"/>
</dbReference>
<reference evidence="4" key="1">
    <citation type="journal article" date="2014" name="Front. Microbiol.">
        <title>High frequency of phylogenetically diverse reductive dehalogenase-homologous genes in deep subseafloor sedimentary metagenomes.</title>
        <authorList>
            <person name="Kawai M."/>
            <person name="Futagami T."/>
            <person name="Toyoda A."/>
            <person name="Takaki Y."/>
            <person name="Nishi S."/>
            <person name="Hori S."/>
            <person name="Arai W."/>
            <person name="Tsubouchi T."/>
            <person name="Morono Y."/>
            <person name="Uchiyama I."/>
            <person name="Ito T."/>
            <person name="Fujiyama A."/>
            <person name="Inagaki F."/>
            <person name="Takami H."/>
        </authorList>
    </citation>
    <scope>NUCLEOTIDE SEQUENCE</scope>
    <source>
        <strain evidence="4">Expedition CK06-06</strain>
    </source>
</reference>
<dbReference type="GO" id="GO:0000155">
    <property type="term" value="F:phosphorelay sensor kinase activity"/>
    <property type="evidence" value="ECO:0007669"/>
    <property type="project" value="InterPro"/>
</dbReference>
<dbReference type="SUPFAM" id="SSF47384">
    <property type="entry name" value="Homodimeric domain of signal transducing histidine kinase"/>
    <property type="match status" value="1"/>
</dbReference>
<comment type="caution">
    <text evidence="4">The sequence shown here is derived from an EMBL/GenBank/DDBJ whole genome shotgun (WGS) entry which is preliminary data.</text>
</comment>
<feature type="domain" description="PAC" evidence="3">
    <location>
        <begin position="2"/>
        <end position="54"/>
    </location>
</feature>
<dbReference type="InterPro" id="IPR036097">
    <property type="entry name" value="HisK_dim/P_sf"/>
</dbReference>
<feature type="non-terminal residue" evidence="4">
    <location>
        <position position="276"/>
    </location>
</feature>
<feature type="domain" description="Histidine kinase" evidence="2">
    <location>
        <begin position="67"/>
        <end position="276"/>
    </location>
</feature>
<name>X1FS92_9ZZZZ</name>
<organism evidence="4">
    <name type="scientific">marine sediment metagenome</name>
    <dbReference type="NCBI Taxonomy" id="412755"/>
    <lineage>
        <taxon>unclassified sequences</taxon>
        <taxon>metagenomes</taxon>
        <taxon>ecological metagenomes</taxon>
    </lineage>
</organism>
<dbReference type="PANTHER" id="PTHR43065:SF42">
    <property type="entry name" value="TWO-COMPONENT SENSOR PPRA"/>
    <property type="match status" value="1"/>
</dbReference>
<dbReference type="Gene3D" id="3.30.565.10">
    <property type="entry name" value="Histidine kinase-like ATPase, C-terminal domain"/>
    <property type="match status" value="1"/>
</dbReference>
<dbReference type="PRINTS" id="PR00344">
    <property type="entry name" value="BCTRLSENSOR"/>
</dbReference>
<dbReference type="InterPro" id="IPR001610">
    <property type="entry name" value="PAC"/>
</dbReference>
<proteinExistence type="predicted"/>
<evidence type="ECO:0000256" key="1">
    <source>
        <dbReference type="ARBA" id="ARBA00022553"/>
    </source>
</evidence>
<protein>
    <recommendedName>
        <fullName evidence="5">Histidine kinase domain-containing protein</fullName>
    </recommendedName>
</protein>
<dbReference type="AlphaFoldDB" id="X1FS92"/>
<dbReference type="SMART" id="SM00387">
    <property type="entry name" value="HATPase_c"/>
    <property type="match status" value="1"/>
</dbReference>
<dbReference type="PROSITE" id="PS50113">
    <property type="entry name" value="PAC"/>
    <property type="match status" value="1"/>
</dbReference>
<dbReference type="InterPro" id="IPR004358">
    <property type="entry name" value="Sig_transdc_His_kin-like_C"/>
</dbReference>
<evidence type="ECO:0000259" key="3">
    <source>
        <dbReference type="PROSITE" id="PS50113"/>
    </source>
</evidence>
<keyword evidence="1" id="KW-0597">Phosphoprotein</keyword>
<dbReference type="Pfam" id="PF02518">
    <property type="entry name" value="HATPase_c"/>
    <property type="match status" value="1"/>
</dbReference>
<dbReference type="InterPro" id="IPR005467">
    <property type="entry name" value="His_kinase_dom"/>
</dbReference>
<dbReference type="EMBL" id="BARU01024328">
    <property type="protein sequence ID" value="GAH48526.1"/>
    <property type="molecule type" value="Genomic_DNA"/>
</dbReference>
<dbReference type="InterPro" id="IPR035965">
    <property type="entry name" value="PAS-like_dom_sf"/>
</dbReference>
<dbReference type="CDD" id="cd00082">
    <property type="entry name" value="HisKA"/>
    <property type="match status" value="1"/>
</dbReference>
<dbReference type="Gene3D" id="1.10.287.130">
    <property type="match status" value="1"/>
</dbReference>
<dbReference type="PROSITE" id="PS50109">
    <property type="entry name" value="HIS_KIN"/>
    <property type="match status" value="1"/>
</dbReference>
<dbReference type="SMART" id="SM00388">
    <property type="entry name" value="HisKA"/>
    <property type="match status" value="1"/>
</dbReference>